<feature type="transmembrane region" description="Helical" evidence="9">
    <location>
        <begin position="61"/>
        <end position="80"/>
    </location>
</feature>
<comment type="caution">
    <text evidence="10">The sequence shown here is derived from an EMBL/GenBank/DDBJ whole genome shotgun (WGS) entry which is preliminary data.</text>
</comment>
<dbReference type="Proteomes" id="UP000221165">
    <property type="component" value="Unassembled WGS sequence"/>
</dbReference>
<keyword evidence="3 9" id="KW-0812">Transmembrane</keyword>
<evidence type="ECO:0000256" key="9">
    <source>
        <dbReference type="SAM" id="Phobius"/>
    </source>
</evidence>
<evidence type="ECO:0000256" key="3">
    <source>
        <dbReference type="ARBA" id="ARBA00022692"/>
    </source>
</evidence>
<accession>A0A2C6KLY7</accession>
<keyword evidence="11" id="KW-1185">Reference proteome</keyword>
<comment type="similarity">
    <text evidence="2">Belongs to the apicomplexan parasites AMA1 family.</text>
</comment>
<gene>
    <name evidence="10" type="ORF">CSUI_001098</name>
</gene>
<dbReference type="SMART" id="SM00815">
    <property type="entry name" value="AMA-1"/>
    <property type="match status" value="1"/>
</dbReference>
<dbReference type="EMBL" id="MIGC01000433">
    <property type="protein sequence ID" value="PHJ25051.1"/>
    <property type="molecule type" value="Genomic_DNA"/>
</dbReference>
<dbReference type="Pfam" id="PF02430">
    <property type="entry name" value="AMA-1"/>
    <property type="match status" value="1"/>
</dbReference>
<evidence type="ECO:0000256" key="1">
    <source>
        <dbReference type="ARBA" id="ARBA00004479"/>
    </source>
</evidence>
<feature type="compositionally biased region" description="Basic and acidic residues" evidence="8">
    <location>
        <begin position="547"/>
        <end position="566"/>
    </location>
</feature>
<keyword evidence="6 9" id="KW-0472">Membrane</keyword>
<evidence type="ECO:0000256" key="8">
    <source>
        <dbReference type="SAM" id="MobiDB-lite"/>
    </source>
</evidence>
<dbReference type="VEuPathDB" id="ToxoDB:CSUI_001098"/>
<name>A0A2C6KLY7_9APIC</name>
<evidence type="ECO:0000313" key="11">
    <source>
        <dbReference type="Proteomes" id="UP000221165"/>
    </source>
</evidence>
<dbReference type="InterPro" id="IPR003298">
    <property type="entry name" value="Apmem_Ag1"/>
</dbReference>
<evidence type="ECO:0000256" key="2">
    <source>
        <dbReference type="ARBA" id="ARBA00007098"/>
    </source>
</evidence>
<keyword evidence="4" id="KW-0732">Signal</keyword>
<feature type="region of interest" description="Disordered" evidence="8">
    <location>
        <begin position="1"/>
        <end position="31"/>
    </location>
</feature>
<keyword evidence="7" id="KW-0325">Glycoprotein</keyword>
<dbReference type="RefSeq" id="XP_067926723.1">
    <property type="nucleotide sequence ID" value="XM_068061304.1"/>
</dbReference>
<keyword evidence="5 9" id="KW-1133">Transmembrane helix</keyword>
<evidence type="ECO:0000256" key="4">
    <source>
        <dbReference type="ARBA" id="ARBA00022729"/>
    </source>
</evidence>
<dbReference type="PRINTS" id="PR01361">
    <property type="entry name" value="MEROZOITESA"/>
</dbReference>
<evidence type="ECO:0000256" key="5">
    <source>
        <dbReference type="ARBA" id="ARBA00022989"/>
    </source>
</evidence>
<sequence length="606" mass="66892">MSKHTSLDGNRPSPSYGPSCGEPRKDSREPNAQNNFEYRRCDSHPFVSSGFFFGKRCLKGLCYIIILSALTFVGGLKLGVTARQGALETDRAASKGDNANAWATYMEKFNVPLVHGSGVYVDLGNTKTLKNKPYREPGGQCPVWGKYIKPFQPTSDPAIWPNDYLKPVPYAKSQQDRKPLGGGFGLPIPNSSPKTLEELKNLVAEAKKNDTLSDYAKQFIDHVNDDLGHCAFYARMTSAAESPKTGQQRPKEEEYRYSMVYDEVSQLCTLLYINMQEMTGAGTYCKRGDDGPNLSWYCFQPEKEVTYKTRVWGSPYVRLDHATACPRGGLKDVHWGQWNGKKCQRIAVRKRIAVQDAADCAVQLFKNSPSDNPTKYVGDEGRGWDQIDKNFPGVLFPAGSTGSDQPHSRGVGVNWANYYVNGKICEMYDGAPNCLTQAGGQYAFVSLASPDPNDAVMPPCKPGAVIAGLCTCPQGSSTGTSKGKKCVDEHWVEGDVSCECTPQNKPGPENEPEGSKFNIWLVAGPGIALAVLIAAGLIYWFTRRRAKPEPPEAPPRIEDETKEHAVQPRKTQADLLQEAEPSFWGEAEDDDPTNVLFDQDQMDKDF</sequence>
<proteinExistence type="inferred from homology"/>
<dbReference type="AlphaFoldDB" id="A0A2C6KLY7"/>
<reference evidence="10 11" key="1">
    <citation type="journal article" date="2017" name="Int. J. Parasitol.">
        <title>The genome of the protozoan parasite Cystoisospora suis and a reverse vaccinology approach to identify vaccine candidates.</title>
        <authorList>
            <person name="Palmieri N."/>
            <person name="Shrestha A."/>
            <person name="Ruttkowski B."/>
            <person name="Beck T."/>
            <person name="Vogl C."/>
            <person name="Tomley F."/>
            <person name="Blake D.P."/>
            <person name="Joachim A."/>
        </authorList>
    </citation>
    <scope>NUCLEOTIDE SEQUENCE [LARGE SCALE GENOMIC DNA]</scope>
    <source>
        <strain evidence="10 11">Wien I</strain>
    </source>
</reference>
<dbReference type="GO" id="GO:0016020">
    <property type="term" value="C:membrane"/>
    <property type="evidence" value="ECO:0007669"/>
    <property type="project" value="UniProtKB-SubCell"/>
</dbReference>
<evidence type="ECO:0000256" key="7">
    <source>
        <dbReference type="ARBA" id="ARBA00023180"/>
    </source>
</evidence>
<feature type="region of interest" description="Disordered" evidence="8">
    <location>
        <begin position="547"/>
        <end position="606"/>
    </location>
</feature>
<dbReference type="OrthoDB" id="345315at2759"/>
<organism evidence="10 11">
    <name type="scientific">Cystoisospora suis</name>
    <dbReference type="NCBI Taxonomy" id="483139"/>
    <lineage>
        <taxon>Eukaryota</taxon>
        <taxon>Sar</taxon>
        <taxon>Alveolata</taxon>
        <taxon>Apicomplexa</taxon>
        <taxon>Conoidasida</taxon>
        <taxon>Coccidia</taxon>
        <taxon>Eucoccidiorida</taxon>
        <taxon>Eimeriorina</taxon>
        <taxon>Sarcocystidae</taxon>
        <taxon>Cystoisospora</taxon>
    </lineage>
</organism>
<evidence type="ECO:0000256" key="6">
    <source>
        <dbReference type="ARBA" id="ARBA00023136"/>
    </source>
</evidence>
<protein>
    <submittedName>
        <fullName evidence="10">Apical membrane antigen 1 domain-containing protein</fullName>
    </submittedName>
</protein>
<dbReference type="Gene3D" id="3.50.4.10">
    <property type="entry name" value="Hepatocyte Growth Factor"/>
    <property type="match status" value="2"/>
</dbReference>
<comment type="subcellular location">
    <subcellularLocation>
        <location evidence="1">Membrane</location>
        <topology evidence="1">Single-pass type I membrane protein</topology>
    </subcellularLocation>
</comment>
<feature type="transmembrane region" description="Helical" evidence="9">
    <location>
        <begin position="519"/>
        <end position="541"/>
    </location>
</feature>
<dbReference type="GeneID" id="94424515"/>
<evidence type="ECO:0000313" key="10">
    <source>
        <dbReference type="EMBL" id="PHJ25051.1"/>
    </source>
</evidence>